<feature type="region of interest" description="Disordered" evidence="1">
    <location>
        <begin position="27"/>
        <end position="52"/>
    </location>
</feature>
<sequence>MAAVGFVLLYNGWLKRAASKYSTVLRLQKKSRRRPPQTKPAQLAYINKSHNH</sequence>
<protein>
    <submittedName>
        <fullName evidence="2">Uncharacterized protein</fullName>
    </submittedName>
</protein>
<reference evidence="2" key="2">
    <citation type="journal article" date="2015" name="Fish Shellfish Immunol.">
        <title>Early steps in the European eel (Anguilla anguilla)-Vibrio vulnificus interaction in the gills: Role of the RtxA13 toxin.</title>
        <authorList>
            <person name="Callol A."/>
            <person name="Pajuelo D."/>
            <person name="Ebbesson L."/>
            <person name="Teles M."/>
            <person name="MacKenzie S."/>
            <person name="Amaro C."/>
        </authorList>
    </citation>
    <scope>NUCLEOTIDE SEQUENCE</scope>
</reference>
<organism evidence="2">
    <name type="scientific">Anguilla anguilla</name>
    <name type="common">European freshwater eel</name>
    <name type="synonym">Muraena anguilla</name>
    <dbReference type="NCBI Taxonomy" id="7936"/>
    <lineage>
        <taxon>Eukaryota</taxon>
        <taxon>Metazoa</taxon>
        <taxon>Chordata</taxon>
        <taxon>Craniata</taxon>
        <taxon>Vertebrata</taxon>
        <taxon>Euteleostomi</taxon>
        <taxon>Actinopterygii</taxon>
        <taxon>Neopterygii</taxon>
        <taxon>Teleostei</taxon>
        <taxon>Anguilliformes</taxon>
        <taxon>Anguillidae</taxon>
        <taxon>Anguilla</taxon>
    </lineage>
</organism>
<feature type="compositionally biased region" description="Basic residues" evidence="1">
    <location>
        <begin position="27"/>
        <end position="36"/>
    </location>
</feature>
<name>A0A0E9PRJ1_ANGAN</name>
<reference evidence="2" key="1">
    <citation type="submission" date="2014-11" db="EMBL/GenBank/DDBJ databases">
        <authorList>
            <person name="Amaro Gonzalez C."/>
        </authorList>
    </citation>
    <scope>NUCLEOTIDE SEQUENCE</scope>
</reference>
<evidence type="ECO:0000313" key="2">
    <source>
        <dbReference type="EMBL" id="JAH06710.1"/>
    </source>
</evidence>
<dbReference type="EMBL" id="GBXM01101867">
    <property type="protein sequence ID" value="JAH06710.1"/>
    <property type="molecule type" value="Transcribed_RNA"/>
</dbReference>
<accession>A0A0E9PRJ1</accession>
<proteinExistence type="predicted"/>
<evidence type="ECO:0000256" key="1">
    <source>
        <dbReference type="SAM" id="MobiDB-lite"/>
    </source>
</evidence>
<dbReference type="AlphaFoldDB" id="A0A0E9PRJ1"/>